<dbReference type="Proteomes" id="UP000030652">
    <property type="component" value="Unassembled WGS sequence"/>
</dbReference>
<dbReference type="EMBL" id="JRYO01000044">
    <property type="protein sequence ID" value="KHE93647.1"/>
    <property type="molecule type" value="Genomic_DNA"/>
</dbReference>
<comment type="caution">
    <text evidence="1">The sequence shown here is derived from an EMBL/GenBank/DDBJ whole genome shotgun (WGS) entry which is preliminary data.</text>
</comment>
<organism evidence="1 2">
    <name type="scientific">Candidatus Scalindua brodae</name>
    <dbReference type="NCBI Taxonomy" id="237368"/>
    <lineage>
        <taxon>Bacteria</taxon>
        <taxon>Pseudomonadati</taxon>
        <taxon>Planctomycetota</taxon>
        <taxon>Candidatus Brocadiia</taxon>
        <taxon>Candidatus Brocadiales</taxon>
        <taxon>Candidatus Scalinduaceae</taxon>
        <taxon>Candidatus Scalindua</taxon>
    </lineage>
</organism>
<reference evidence="1 2" key="1">
    <citation type="submission" date="2014-10" db="EMBL/GenBank/DDBJ databases">
        <title>Draft genome of anammox bacterium scalindua brodae, obtained using differential coverage binning of sequence data from two enrichment reactors.</title>
        <authorList>
            <person name="Speth D.R."/>
            <person name="Russ L."/>
            <person name="Kartal B."/>
            <person name="Op den Camp H.J."/>
            <person name="Dutilh B.E."/>
            <person name="Jetten M.S."/>
        </authorList>
    </citation>
    <scope>NUCLEOTIDE SEQUENCE [LARGE SCALE GENOMIC DNA]</scope>
    <source>
        <strain evidence="1">RU1</strain>
    </source>
</reference>
<accession>A0A0B0EKR1</accession>
<dbReference type="AlphaFoldDB" id="A0A0B0EKR1"/>
<proteinExistence type="predicted"/>
<dbReference type="eggNOG" id="ENOG5033N39">
    <property type="taxonomic scope" value="Bacteria"/>
</dbReference>
<evidence type="ECO:0000313" key="1">
    <source>
        <dbReference type="EMBL" id="KHE93647.1"/>
    </source>
</evidence>
<gene>
    <name evidence="1" type="ORF">SCABRO_00599</name>
</gene>
<name>A0A0B0EKR1_9BACT</name>
<evidence type="ECO:0000313" key="2">
    <source>
        <dbReference type="Proteomes" id="UP000030652"/>
    </source>
</evidence>
<sequence>MILKLYKQFENIANNEYGDIIENAEIIYSHAGRARKLRLELIDSTYVDIFYSVENNYSLHWEQKNVRNTIYRHDNAPHKKWTNINTFPKHCHDGDQDNVTESNLPDNPDTALSVFLTFVRKKIIEQKHK</sequence>
<dbReference type="InterPro" id="IPR045397">
    <property type="entry name" value="TumE-like"/>
</dbReference>
<protein>
    <submittedName>
        <fullName evidence="1">Uncharacterized protein</fullName>
    </submittedName>
</protein>
<dbReference type="Pfam" id="PF20126">
    <property type="entry name" value="TumE"/>
    <property type="match status" value="1"/>
</dbReference>